<comment type="subcellular location">
    <subcellularLocation>
        <location evidence="3">Mitochondrion</location>
    </subcellularLocation>
</comment>
<evidence type="ECO:0000256" key="11">
    <source>
        <dbReference type="ARBA" id="ARBA00047984"/>
    </source>
</evidence>
<dbReference type="InterPro" id="IPR050699">
    <property type="entry name" value="RNA-DNA_Helicase"/>
</dbReference>
<keyword evidence="14" id="KW-1185">Reference proteome</keyword>
<sequence length="879" mass="97407">MSLARAGPSSLRPRSVSISMPSSLTLCRRCLLPRYTPSRFSPSPTSVLSLRSRSFGTTSRQLRIDKSTSQYSKPYKTKNDREFGASREPVVAAARQPLQLNVNDFDEKPLPRPRQIVSALLSRLPEWISSPRAQVKLEAYGISQDMHRRFEREWIRKVEDGLMGCEGDEEASVALKAGGWAEEDLIIAMHEGRLMSTLESMALRHYLSFLISTSTPSKPGKSPTATLELIPPSLKTHLKSILSATDLSRLSTSPEFLTARSLTRHFHLHIGPTNSGKTYNALKALSRAKSGAYAGPLRLLAHEVWERLNLGTVGDLNGEGKKCNLLTGEERRVVDPDAGLLSCTVEMLPLSGLGGQGFDVVVIDEIQMLGDDQRGGSWTKAVLGVAAKEVHLCGDETTVQLLHNLLLPLGDKLTVHRYNRLTPLTVAEESLENNYDKVEPGDCIVTFSRTNIFAVKKMVESTAGKKCAVVYGALPPETRAEQARDFNDEKGLSQVLVASDAVGMGLNLKIKRMIFESLSKFNGKTEVPLALTQIKQIAGRAGRYKTANDTDQDADKDAGKQLNNIATPDETPAAGGLVTTLHKADLPILRELMTRDLPSIPRAKLEVPYGNMAELASLLPSNTSFASLLEHFAALAQPPAYTVLSAYEHKLPLADVVEPFRDRLSLKEIDQFCFAPVNVRDDRAKAIFRNLVEDFADQGCVNLDDIFASSRLLNQLDLVEETLRTLPPLPPVLGIGRRLLTPPVIISSIPMLETLHKSLVLYIWLSFRLEVAFPDRAQAVEAKNRTEIVLDQCLERLPGLRQRKQSRGERGKEVDRLVRDWRRANVMPNGTRKVEGVPRKGLTWLERNVAQRAKERQVWRNAKVIGGDEGESEVESERK</sequence>
<dbReference type="Pfam" id="PF22527">
    <property type="entry name" value="DEXQc_Suv3"/>
    <property type="match status" value="1"/>
</dbReference>
<dbReference type="GO" id="GO:0003724">
    <property type="term" value="F:RNA helicase activity"/>
    <property type="evidence" value="ECO:0007669"/>
    <property type="project" value="UniProtKB-EC"/>
</dbReference>
<evidence type="ECO:0000256" key="2">
    <source>
        <dbReference type="ARBA" id="ARBA00001946"/>
    </source>
</evidence>
<dbReference type="GO" id="GO:0005524">
    <property type="term" value="F:ATP binding"/>
    <property type="evidence" value="ECO:0007669"/>
    <property type="project" value="UniProtKB-KW"/>
</dbReference>
<keyword evidence="9" id="KW-0809">Transit peptide</keyword>
<dbReference type="EMBL" id="KV700136">
    <property type="protein sequence ID" value="OCF31260.1"/>
    <property type="molecule type" value="Genomic_DNA"/>
</dbReference>
<dbReference type="OrthoDB" id="6692397at2759"/>
<dbReference type="PANTHER" id="PTHR12131">
    <property type="entry name" value="ATP-DEPENDENT RNA AND DNA HELICASE"/>
    <property type="match status" value="1"/>
</dbReference>
<evidence type="ECO:0000313" key="13">
    <source>
        <dbReference type="EMBL" id="OCF31260.1"/>
    </source>
</evidence>
<dbReference type="Pfam" id="PF00271">
    <property type="entry name" value="Helicase_C"/>
    <property type="match status" value="1"/>
</dbReference>
<dbReference type="GO" id="GO:0000965">
    <property type="term" value="P:mitochondrial RNA 3'-end processing"/>
    <property type="evidence" value="ECO:0007669"/>
    <property type="project" value="TreeGrafter"/>
</dbReference>
<evidence type="ECO:0000256" key="6">
    <source>
        <dbReference type="ARBA" id="ARBA00022801"/>
    </source>
</evidence>
<accession>A0A1B9GJI8</accession>
<comment type="cofactor">
    <cofactor evidence="1">
        <name>Mn(2+)</name>
        <dbReference type="ChEBI" id="CHEBI:29035"/>
    </cofactor>
</comment>
<name>A0A1B9GJI8_9TREE</name>
<feature type="domain" description="Helicase C-terminal" evidence="12">
    <location>
        <begin position="430"/>
        <end position="616"/>
    </location>
</feature>
<dbReference type="InterPro" id="IPR041082">
    <property type="entry name" value="Suv3_C_1"/>
</dbReference>
<keyword evidence="6" id="KW-0378">Hydrolase</keyword>
<dbReference type="AlphaFoldDB" id="A0A1B9GJI8"/>
<evidence type="ECO:0000256" key="4">
    <source>
        <dbReference type="ARBA" id="ARBA00012552"/>
    </source>
</evidence>
<dbReference type="STRING" id="1296120.A0A1B9GJI8"/>
<evidence type="ECO:0000313" key="14">
    <source>
        <dbReference type="Proteomes" id="UP000092666"/>
    </source>
</evidence>
<dbReference type="Pfam" id="PF12513">
    <property type="entry name" value="SUV3_C"/>
    <property type="match status" value="1"/>
</dbReference>
<dbReference type="PANTHER" id="PTHR12131:SF1">
    <property type="entry name" value="ATP-DEPENDENT RNA HELICASE SUPV3L1, MITOCHONDRIAL-RELATED"/>
    <property type="match status" value="1"/>
</dbReference>
<dbReference type="GO" id="GO:0045025">
    <property type="term" value="C:mitochondrial degradosome"/>
    <property type="evidence" value="ECO:0007669"/>
    <property type="project" value="TreeGrafter"/>
</dbReference>
<evidence type="ECO:0000256" key="7">
    <source>
        <dbReference type="ARBA" id="ARBA00022806"/>
    </source>
</evidence>
<keyword evidence="5" id="KW-0547">Nucleotide-binding</keyword>
<dbReference type="InterPro" id="IPR044774">
    <property type="entry name" value="Suv3_DEXQc"/>
</dbReference>
<dbReference type="InterPro" id="IPR001650">
    <property type="entry name" value="Helicase_C-like"/>
</dbReference>
<dbReference type="InterPro" id="IPR055206">
    <property type="entry name" value="DEXQc_SUV3"/>
</dbReference>
<dbReference type="InterPro" id="IPR027417">
    <property type="entry name" value="P-loop_NTPase"/>
</dbReference>
<dbReference type="PROSITE" id="PS51194">
    <property type="entry name" value="HELICASE_CTER"/>
    <property type="match status" value="1"/>
</dbReference>
<evidence type="ECO:0000256" key="10">
    <source>
        <dbReference type="ARBA" id="ARBA00023128"/>
    </source>
</evidence>
<dbReference type="SMART" id="SM00490">
    <property type="entry name" value="HELICc"/>
    <property type="match status" value="1"/>
</dbReference>
<evidence type="ECO:0000256" key="5">
    <source>
        <dbReference type="ARBA" id="ARBA00022741"/>
    </source>
</evidence>
<evidence type="ECO:0000256" key="3">
    <source>
        <dbReference type="ARBA" id="ARBA00004173"/>
    </source>
</evidence>
<dbReference type="Proteomes" id="UP000092666">
    <property type="component" value="Unassembled WGS sequence"/>
</dbReference>
<dbReference type="CDD" id="cd18805">
    <property type="entry name" value="SF2_C_suv3"/>
    <property type="match status" value="1"/>
</dbReference>
<dbReference type="FunFam" id="3.40.50.300:FF:000957">
    <property type="entry name" value="ATP-dependent RNA helicase SUV3L, mitochondrial"/>
    <property type="match status" value="1"/>
</dbReference>
<dbReference type="Pfam" id="PF18147">
    <property type="entry name" value="Suv3_C_1"/>
    <property type="match status" value="1"/>
</dbReference>
<organism evidence="13 14">
    <name type="scientific">Kwoniella heveanensis BCC8398</name>
    <dbReference type="NCBI Taxonomy" id="1296120"/>
    <lineage>
        <taxon>Eukaryota</taxon>
        <taxon>Fungi</taxon>
        <taxon>Dikarya</taxon>
        <taxon>Basidiomycota</taxon>
        <taxon>Agaricomycotina</taxon>
        <taxon>Tremellomycetes</taxon>
        <taxon>Tremellales</taxon>
        <taxon>Cryptococcaceae</taxon>
        <taxon>Kwoniella</taxon>
    </lineage>
</organism>
<dbReference type="Gene3D" id="1.20.58.1080">
    <property type="match status" value="1"/>
</dbReference>
<gene>
    <name evidence="13" type="ORF">I316_07046</name>
</gene>
<dbReference type="Gene3D" id="1.20.272.40">
    <property type="match status" value="1"/>
</dbReference>
<reference evidence="14" key="2">
    <citation type="submission" date="2013-12" db="EMBL/GenBank/DDBJ databases">
        <title>Evolution of pathogenesis and genome organization in the Tremellales.</title>
        <authorList>
            <person name="Cuomo C."/>
            <person name="Litvintseva A."/>
            <person name="Heitman J."/>
            <person name="Chen Y."/>
            <person name="Sun S."/>
            <person name="Springer D."/>
            <person name="Dromer F."/>
            <person name="Young S."/>
            <person name="Zeng Q."/>
            <person name="Chapman S."/>
            <person name="Gujja S."/>
            <person name="Saif S."/>
            <person name="Birren B."/>
        </authorList>
    </citation>
    <scope>NUCLEOTIDE SEQUENCE [LARGE SCALE GENOMIC DNA]</scope>
    <source>
        <strain evidence="14">BCC8398</strain>
    </source>
</reference>
<dbReference type="SUPFAM" id="SSF52540">
    <property type="entry name" value="P-loop containing nucleoside triphosphate hydrolases"/>
    <property type="match status" value="1"/>
</dbReference>
<evidence type="ECO:0000259" key="12">
    <source>
        <dbReference type="PROSITE" id="PS51194"/>
    </source>
</evidence>
<keyword evidence="8" id="KW-0067">ATP-binding</keyword>
<evidence type="ECO:0000256" key="8">
    <source>
        <dbReference type="ARBA" id="ARBA00022840"/>
    </source>
</evidence>
<keyword evidence="10" id="KW-0496">Mitochondrion</keyword>
<dbReference type="InterPro" id="IPR022192">
    <property type="entry name" value="SUV3_C"/>
</dbReference>
<dbReference type="GO" id="GO:0016787">
    <property type="term" value="F:hydrolase activity"/>
    <property type="evidence" value="ECO:0007669"/>
    <property type="project" value="UniProtKB-KW"/>
</dbReference>
<evidence type="ECO:0000256" key="1">
    <source>
        <dbReference type="ARBA" id="ARBA00001936"/>
    </source>
</evidence>
<comment type="cofactor">
    <cofactor evidence="2">
        <name>Mg(2+)</name>
        <dbReference type="ChEBI" id="CHEBI:18420"/>
    </cofactor>
</comment>
<evidence type="ECO:0000256" key="9">
    <source>
        <dbReference type="ARBA" id="ARBA00022946"/>
    </source>
</evidence>
<dbReference type="CDD" id="cd17913">
    <property type="entry name" value="DEXQc_Suv3"/>
    <property type="match status" value="1"/>
</dbReference>
<reference evidence="13 14" key="1">
    <citation type="submission" date="2013-07" db="EMBL/GenBank/DDBJ databases">
        <title>The Genome Sequence of Cryptococcus heveanensis BCC8398.</title>
        <authorList>
            <consortium name="The Broad Institute Genome Sequencing Platform"/>
            <person name="Cuomo C."/>
            <person name="Litvintseva A."/>
            <person name="Chen Y."/>
            <person name="Heitman J."/>
            <person name="Sun S."/>
            <person name="Springer D."/>
            <person name="Dromer F."/>
            <person name="Young S.K."/>
            <person name="Zeng Q."/>
            <person name="Gargeya S."/>
            <person name="Fitzgerald M."/>
            <person name="Abouelleil A."/>
            <person name="Alvarado L."/>
            <person name="Berlin A.M."/>
            <person name="Chapman S.B."/>
            <person name="Dewar J."/>
            <person name="Goldberg J."/>
            <person name="Griggs A."/>
            <person name="Gujja S."/>
            <person name="Hansen M."/>
            <person name="Howarth C."/>
            <person name="Imamovic A."/>
            <person name="Larimer J."/>
            <person name="McCowan C."/>
            <person name="Murphy C."/>
            <person name="Pearson M."/>
            <person name="Priest M."/>
            <person name="Roberts A."/>
            <person name="Saif S."/>
            <person name="Shea T."/>
            <person name="Sykes S."/>
            <person name="Wortman J."/>
            <person name="Nusbaum C."/>
            <person name="Birren B."/>
        </authorList>
    </citation>
    <scope>NUCLEOTIDE SEQUENCE [LARGE SCALE GENOMIC DNA]</scope>
    <source>
        <strain evidence="13 14">BCC8398</strain>
    </source>
</reference>
<dbReference type="EC" id="3.6.4.13" evidence="4"/>
<dbReference type="Gene3D" id="3.40.50.300">
    <property type="entry name" value="P-loop containing nucleotide triphosphate hydrolases"/>
    <property type="match status" value="2"/>
</dbReference>
<protein>
    <recommendedName>
        <fullName evidence="4">RNA helicase</fullName>
        <ecNumber evidence="4">3.6.4.13</ecNumber>
    </recommendedName>
</protein>
<comment type="catalytic activity">
    <reaction evidence="11">
        <text>ATP + H2O = ADP + phosphate + H(+)</text>
        <dbReference type="Rhea" id="RHEA:13065"/>
        <dbReference type="ChEBI" id="CHEBI:15377"/>
        <dbReference type="ChEBI" id="CHEBI:15378"/>
        <dbReference type="ChEBI" id="CHEBI:30616"/>
        <dbReference type="ChEBI" id="CHEBI:43474"/>
        <dbReference type="ChEBI" id="CHEBI:456216"/>
        <dbReference type="EC" id="3.6.4.13"/>
    </reaction>
</comment>
<keyword evidence="7 13" id="KW-0347">Helicase</keyword>
<proteinExistence type="predicted"/>